<comment type="caution">
    <text evidence="1">The sequence shown here is derived from an EMBL/GenBank/DDBJ whole genome shotgun (WGS) entry which is preliminary data.</text>
</comment>
<gene>
    <name evidence="1" type="ORF">JIN84_18025</name>
</gene>
<evidence type="ECO:0000313" key="2">
    <source>
        <dbReference type="Proteomes" id="UP000600139"/>
    </source>
</evidence>
<dbReference type="Proteomes" id="UP000600139">
    <property type="component" value="Unassembled WGS sequence"/>
</dbReference>
<name>A0A934VDF9_9BACT</name>
<organism evidence="1 2">
    <name type="scientific">Luteolibacter yonseiensis</name>
    <dbReference type="NCBI Taxonomy" id="1144680"/>
    <lineage>
        <taxon>Bacteria</taxon>
        <taxon>Pseudomonadati</taxon>
        <taxon>Verrucomicrobiota</taxon>
        <taxon>Verrucomicrobiia</taxon>
        <taxon>Verrucomicrobiales</taxon>
        <taxon>Verrucomicrobiaceae</taxon>
        <taxon>Luteolibacter</taxon>
    </lineage>
</organism>
<accession>A0A934VDF9</accession>
<dbReference type="EMBL" id="JAENIK010000012">
    <property type="protein sequence ID" value="MBK1817524.1"/>
    <property type="molecule type" value="Genomic_DNA"/>
</dbReference>
<protein>
    <submittedName>
        <fullName evidence="1">Uncharacterized protein</fullName>
    </submittedName>
</protein>
<dbReference type="RefSeq" id="WP_200352464.1">
    <property type="nucleotide sequence ID" value="NZ_BAABHZ010000001.1"/>
</dbReference>
<keyword evidence="2" id="KW-1185">Reference proteome</keyword>
<sequence length="60" mass="6827">MKKLLTFPTPPNDPRIVAGYSEEMLTLAISQLSQVKNPGEWEIERLAFLKAERDRRKAAA</sequence>
<proteinExistence type="predicted"/>
<evidence type="ECO:0000313" key="1">
    <source>
        <dbReference type="EMBL" id="MBK1817524.1"/>
    </source>
</evidence>
<reference evidence="1" key="1">
    <citation type="submission" date="2021-01" db="EMBL/GenBank/DDBJ databases">
        <title>Modified the classification status of verrucomicrobia.</title>
        <authorList>
            <person name="Feng X."/>
        </authorList>
    </citation>
    <scope>NUCLEOTIDE SEQUENCE</scope>
    <source>
        <strain evidence="1">JCM 18052</strain>
    </source>
</reference>
<dbReference type="AlphaFoldDB" id="A0A934VDF9"/>